<sequence length="345" mass="36441">RTARRRTDAAAAEEAWPPPAGTAAEPSRSRPGQARGGGGHGPLVRLRRGGDQLVAGWSRRGVSEEHGISTSTQNLPFMSKQTHPASKSPMKSMRRLMNGLPQIRQIETSAVSCPSHLVGIVRRLERRDVATGSALRFPPAAALGHPTAAGGAHGLAPRESQPVNLGEAEEAPPVDEEVVLAEARLGRHGRRGVGHDLEHVVAAHRPAEVEHGAARVGVVDLLAVGEDEPLPGRDAPDEGDVVLLAAARRARLPGRDGVGVREAEPPPHAALRVGYPLPAGDGREVDRVQGPVGRGTGRVRGLAPPVRAHLFPGSLSFEIVSIWPVCGRFNSTARCRDVFYGVPTC</sequence>
<proteinExistence type="predicted"/>
<organism evidence="2 3">
    <name type="scientific">Thalassiosira oceanica</name>
    <name type="common">Marine diatom</name>
    <dbReference type="NCBI Taxonomy" id="159749"/>
    <lineage>
        <taxon>Eukaryota</taxon>
        <taxon>Sar</taxon>
        <taxon>Stramenopiles</taxon>
        <taxon>Ochrophyta</taxon>
        <taxon>Bacillariophyta</taxon>
        <taxon>Coscinodiscophyceae</taxon>
        <taxon>Thalassiosirophycidae</taxon>
        <taxon>Thalassiosirales</taxon>
        <taxon>Thalassiosiraceae</taxon>
        <taxon>Thalassiosira</taxon>
    </lineage>
</organism>
<evidence type="ECO:0000256" key="1">
    <source>
        <dbReference type="SAM" id="MobiDB-lite"/>
    </source>
</evidence>
<protein>
    <submittedName>
        <fullName evidence="2">Uncharacterized protein</fullName>
    </submittedName>
</protein>
<feature type="compositionally biased region" description="Low complexity" evidence="1">
    <location>
        <begin position="9"/>
        <end position="33"/>
    </location>
</feature>
<reference evidence="2 3" key="1">
    <citation type="journal article" date="2012" name="Genome Biol.">
        <title>Genome and low-iron response of an oceanic diatom adapted to chronic iron limitation.</title>
        <authorList>
            <person name="Lommer M."/>
            <person name="Specht M."/>
            <person name="Roy A.S."/>
            <person name="Kraemer L."/>
            <person name="Andreson R."/>
            <person name="Gutowska M.A."/>
            <person name="Wolf J."/>
            <person name="Bergner S.V."/>
            <person name="Schilhabel M.B."/>
            <person name="Klostermeier U.C."/>
            <person name="Beiko R.G."/>
            <person name="Rosenstiel P."/>
            <person name="Hippler M."/>
            <person name="Laroche J."/>
        </authorList>
    </citation>
    <scope>NUCLEOTIDE SEQUENCE [LARGE SCALE GENOMIC DNA]</scope>
    <source>
        <strain evidence="2 3">CCMP1005</strain>
    </source>
</reference>
<feature type="region of interest" description="Disordered" evidence="1">
    <location>
        <begin position="1"/>
        <end position="46"/>
    </location>
</feature>
<dbReference type="AlphaFoldDB" id="K0SFP2"/>
<keyword evidence="3" id="KW-1185">Reference proteome</keyword>
<dbReference type="Proteomes" id="UP000266841">
    <property type="component" value="Unassembled WGS sequence"/>
</dbReference>
<evidence type="ECO:0000313" key="2">
    <source>
        <dbReference type="EMBL" id="EJK64968.1"/>
    </source>
</evidence>
<feature type="non-terminal residue" evidence="2">
    <location>
        <position position="1"/>
    </location>
</feature>
<comment type="caution">
    <text evidence="2">The sequence shown here is derived from an EMBL/GenBank/DDBJ whole genome shotgun (WGS) entry which is preliminary data.</text>
</comment>
<feature type="region of interest" description="Disordered" evidence="1">
    <location>
        <begin position="147"/>
        <end position="173"/>
    </location>
</feature>
<evidence type="ECO:0000313" key="3">
    <source>
        <dbReference type="Proteomes" id="UP000266841"/>
    </source>
</evidence>
<gene>
    <name evidence="2" type="ORF">THAOC_14239</name>
</gene>
<dbReference type="EMBL" id="AGNL01016626">
    <property type="protein sequence ID" value="EJK64968.1"/>
    <property type="molecule type" value="Genomic_DNA"/>
</dbReference>
<accession>K0SFP2</accession>
<name>K0SFP2_THAOC</name>